<dbReference type="PROSITE" id="PS00107">
    <property type="entry name" value="PROTEIN_KINASE_ATP"/>
    <property type="match status" value="1"/>
</dbReference>
<evidence type="ECO:0000313" key="8">
    <source>
        <dbReference type="RefSeq" id="XP_018335380.1"/>
    </source>
</evidence>
<dbReference type="RefSeq" id="XP_018335380.1">
    <property type="nucleotide sequence ID" value="XM_018479878.1"/>
</dbReference>
<organism evidence="7 8">
    <name type="scientific">Agrilus planipennis</name>
    <name type="common">Emerald ash borer</name>
    <name type="synonym">Agrilus marcopoli</name>
    <dbReference type="NCBI Taxonomy" id="224129"/>
    <lineage>
        <taxon>Eukaryota</taxon>
        <taxon>Metazoa</taxon>
        <taxon>Ecdysozoa</taxon>
        <taxon>Arthropoda</taxon>
        <taxon>Hexapoda</taxon>
        <taxon>Insecta</taxon>
        <taxon>Pterygota</taxon>
        <taxon>Neoptera</taxon>
        <taxon>Endopterygota</taxon>
        <taxon>Coleoptera</taxon>
        <taxon>Polyphaga</taxon>
        <taxon>Elateriformia</taxon>
        <taxon>Buprestoidea</taxon>
        <taxon>Buprestidae</taxon>
        <taxon>Agrilinae</taxon>
        <taxon>Agrilus</taxon>
    </lineage>
</organism>
<dbReference type="GO" id="GO:0004674">
    <property type="term" value="F:protein serine/threonine kinase activity"/>
    <property type="evidence" value="ECO:0007669"/>
    <property type="project" value="UniProtKB-EC"/>
</dbReference>
<evidence type="ECO:0000313" key="7">
    <source>
        <dbReference type="Proteomes" id="UP000192223"/>
    </source>
</evidence>
<feature type="region of interest" description="Disordered" evidence="5">
    <location>
        <begin position="576"/>
        <end position="607"/>
    </location>
</feature>
<dbReference type="SMART" id="SM00220">
    <property type="entry name" value="S_TKc"/>
    <property type="match status" value="1"/>
</dbReference>
<evidence type="ECO:0000313" key="9">
    <source>
        <dbReference type="RefSeq" id="XP_018335381.1"/>
    </source>
</evidence>
<dbReference type="OrthoDB" id="2687620at2759"/>
<dbReference type="RefSeq" id="XP_018335381.1">
    <property type="nucleotide sequence ID" value="XM_018479879.1"/>
</dbReference>
<evidence type="ECO:0000256" key="5">
    <source>
        <dbReference type="SAM" id="MobiDB-lite"/>
    </source>
</evidence>
<dbReference type="EC" id="2.7.11.1" evidence="1"/>
<dbReference type="Gene3D" id="1.10.510.10">
    <property type="entry name" value="Transferase(Phosphotransferase) domain 1"/>
    <property type="match status" value="2"/>
</dbReference>
<keyword evidence="2 4" id="KW-0547">Nucleotide-binding</keyword>
<reference evidence="8 9" key="1">
    <citation type="submission" date="2025-04" db="UniProtKB">
        <authorList>
            <consortium name="RefSeq"/>
        </authorList>
    </citation>
    <scope>IDENTIFICATION</scope>
    <source>
        <tissue evidence="8 9">Entire body</tissue>
    </source>
</reference>
<feature type="binding site" evidence="4">
    <location>
        <position position="76"/>
    </location>
    <ligand>
        <name>ATP</name>
        <dbReference type="ChEBI" id="CHEBI:30616"/>
    </ligand>
</feature>
<dbReference type="InterPro" id="IPR008271">
    <property type="entry name" value="Ser/Thr_kinase_AS"/>
</dbReference>
<evidence type="ECO:0000256" key="4">
    <source>
        <dbReference type="PROSITE-ProRule" id="PRU10141"/>
    </source>
</evidence>
<sequence>MGKRCPEPPVHELIKRRRLATEEVPTEVKFDSVLTDLSGKKWRLGSCIGTGAFGEIYLASDQIDKEVAPDSQYVVKVESYTSGPLFVEINCYLRIAKPEMIIEWKKENNIQHLGMPYYVASGSHVVCGAKYRFLVIPRYEKNLEQLLTQNYKFNLKTVLVLSIQILNTLRYIHSKGYIHSDIKASNILLDSNKSKRKTSPVLNKTVVRYHGCTPFRTCKARRETFRRNLRPNSNLRYIDDFGDKSSKVVSHKEESNNQAYLLDYGLASKYLHSNGEHKQFCVDQRRAHAGTILFCSRDAHDGMQARRSDLECLGYNMVYWLTGYLPWMDDSNDPKIAEKKKRNCMENVEEFLNLCFVNDYPRFLCKYFKYLTGLGFEDKPDYGYCADLFHGAIKEYGYKDNMCFDFDNLEGWGRKQKITNNRNNTLEKKNKIIRRQKIMFKVVRSPLRSNLPILRKRLKVKTKTPRKIRWPKMLLDPETIMKQGKCRERRTTETTDSGSVAGIHNLNIEELNPTPTMVEVYNKSIERINSANGSSPTYKGDVNYDNIEGYTPAMMAVFNRKKEREEMEAEQLMLLNSKTSSRAASRQRRRPISASSNTKTKRQDVPVRNVKSQNAVRTAFILESFTLFAASVRKYRTVCKGPI</sequence>
<protein>
    <recommendedName>
        <fullName evidence="1">non-specific serine/threonine protein kinase</fullName>
        <ecNumber evidence="1">2.7.11.1</ecNumber>
    </recommendedName>
</protein>
<dbReference type="KEGG" id="apln:108744227"/>
<dbReference type="PROSITE" id="PS50011">
    <property type="entry name" value="PROTEIN_KINASE_DOM"/>
    <property type="match status" value="1"/>
</dbReference>
<evidence type="ECO:0000256" key="3">
    <source>
        <dbReference type="ARBA" id="ARBA00022840"/>
    </source>
</evidence>
<name>A0A1W4XSH9_AGRPL</name>
<evidence type="ECO:0000259" key="6">
    <source>
        <dbReference type="PROSITE" id="PS50011"/>
    </source>
</evidence>
<evidence type="ECO:0000256" key="2">
    <source>
        <dbReference type="ARBA" id="ARBA00022741"/>
    </source>
</evidence>
<dbReference type="InterPro" id="IPR050235">
    <property type="entry name" value="CK1_Ser-Thr_kinase"/>
</dbReference>
<dbReference type="PROSITE" id="PS00108">
    <property type="entry name" value="PROTEIN_KINASE_ST"/>
    <property type="match status" value="1"/>
</dbReference>
<dbReference type="GeneID" id="108744227"/>
<evidence type="ECO:0000256" key="1">
    <source>
        <dbReference type="ARBA" id="ARBA00012513"/>
    </source>
</evidence>
<dbReference type="Pfam" id="PF00069">
    <property type="entry name" value="Pkinase"/>
    <property type="match status" value="1"/>
</dbReference>
<dbReference type="PANTHER" id="PTHR11909">
    <property type="entry name" value="CASEIN KINASE-RELATED"/>
    <property type="match status" value="1"/>
</dbReference>
<keyword evidence="7" id="KW-1185">Reference proteome</keyword>
<dbReference type="Proteomes" id="UP000192223">
    <property type="component" value="Unplaced"/>
</dbReference>
<feature type="domain" description="Protein kinase" evidence="6">
    <location>
        <begin position="42"/>
        <end position="393"/>
    </location>
</feature>
<keyword evidence="3 4" id="KW-0067">ATP-binding</keyword>
<dbReference type="GO" id="GO:0005524">
    <property type="term" value="F:ATP binding"/>
    <property type="evidence" value="ECO:0007669"/>
    <property type="project" value="UniProtKB-UniRule"/>
</dbReference>
<gene>
    <name evidence="8 9" type="primary">LOC108744227</name>
</gene>
<dbReference type="SUPFAM" id="SSF56112">
    <property type="entry name" value="Protein kinase-like (PK-like)"/>
    <property type="match status" value="1"/>
</dbReference>
<dbReference type="InterPro" id="IPR011009">
    <property type="entry name" value="Kinase-like_dom_sf"/>
</dbReference>
<dbReference type="InterPro" id="IPR000719">
    <property type="entry name" value="Prot_kinase_dom"/>
</dbReference>
<proteinExistence type="predicted"/>
<accession>A0A1W4XSH9</accession>
<dbReference type="AlphaFoldDB" id="A0A1W4XSH9"/>
<dbReference type="STRING" id="224129.A0A1W4XSH9"/>
<dbReference type="InterPro" id="IPR017441">
    <property type="entry name" value="Protein_kinase_ATP_BS"/>
</dbReference>